<feature type="region of interest" description="Disordered" evidence="1">
    <location>
        <begin position="677"/>
        <end position="698"/>
    </location>
</feature>
<evidence type="ECO:0000313" key="2">
    <source>
        <dbReference type="EMBL" id="EAX89960.1"/>
    </source>
</evidence>
<evidence type="ECO:0000256" key="1">
    <source>
        <dbReference type="SAM" id="MobiDB-lite"/>
    </source>
</evidence>
<feature type="region of interest" description="Disordered" evidence="1">
    <location>
        <begin position="571"/>
        <end position="590"/>
    </location>
</feature>
<sequence length="698" mass="79170">MGGALSSSDAIPAFLRTLLSGACPPAHPIWASFNITSFNTSEMTKEDILLLQEVRDKRPDNFAELVRCITDAFTREIKLAENEIQNDSMYLDFSMYSDMICLLLSISGLPQKISPWFKAPTLYLKQSLPLHQVLLAEFRLLNMTDSIFNCYSDELQANITFVKTLLFVQQAEAFTYPVKSDPSQYLLSFDIFPAKAFLPVLFEFIPKAILTTRSEPILKYVRALITASILPIYCCNTWKTALSCVEQNIIHRAFEPLLTLTDNIYPTGLPGRVLACSDQLISLLYTVILRFPTFLKFIDTNKLAQKYIEVLLLLFRYKMDNGSITFIHSIILLIISHLTSDFHSLLTLNDPFVETLQIKEQRPHRGTYADLIIEIITFPLIKDFKSAFPLAPLVTAIIQNLSSTTAHLSFFNANRIYEILRLFFKSKAAEHPESKLPIARLLNSIYQFIRFQTLGKKSILLYGIVHRVIIDSLAASALPEWRKPAEKIKKLLDAADEPLKSKEKNADAVLQNAMAPILIEFADSPVPQTSFTMGAEVETIWYDWSRILLWRVFPDEAEFYHLNFLTFKSPGNEKAIPNPVPEESLSTEPAPTESFATGIINQAEQQKKNEIEEKEESEPEVQQYKAIEQTPVQQSSAQSIIEATKPAISKIRNPKLQIKEVSEPDQLQAPVKHAKTLEELDNPFGSDDEDELAKFLED</sequence>
<dbReference type="Proteomes" id="UP000001542">
    <property type="component" value="Unassembled WGS sequence"/>
</dbReference>
<keyword evidence="3" id="KW-1185">Reference proteome</keyword>
<dbReference type="GO" id="GO:0005797">
    <property type="term" value="C:Golgi medial cisterna"/>
    <property type="evidence" value="ECO:0000318"/>
    <property type="project" value="GO_Central"/>
</dbReference>
<dbReference type="PANTHER" id="PTHR21575:SF12">
    <property type="entry name" value="PROTEIN HID1"/>
    <property type="match status" value="1"/>
</dbReference>
<name>A2FYR4_TRIV3</name>
<dbReference type="AlphaFoldDB" id="A2FYR4"/>
<dbReference type="RefSeq" id="XP_001302890.1">
    <property type="nucleotide sequence ID" value="XM_001302889.1"/>
</dbReference>
<dbReference type="GO" id="GO:0000138">
    <property type="term" value="C:Golgi trans cisterna"/>
    <property type="evidence" value="ECO:0000318"/>
    <property type="project" value="GO_Central"/>
</dbReference>
<dbReference type="InParanoid" id="A2FYR4"/>
<reference evidence="2" key="2">
    <citation type="journal article" date="2007" name="Science">
        <title>Draft genome sequence of the sexually transmitted pathogen Trichomonas vaginalis.</title>
        <authorList>
            <person name="Carlton J.M."/>
            <person name="Hirt R.P."/>
            <person name="Silva J.C."/>
            <person name="Delcher A.L."/>
            <person name="Schatz M."/>
            <person name="Zhao Q."/>
            <person name="Wortman J.R."/>
            <person name="Bidwell S.L."/>
            <person name="Alsmark U.C.M."/>
            <person name="Besteiro S."/>
            <person name="Sicheritz-Ponten T."/>
            <person name="Noel C.J."/>
            <person name="Dacks J.B."/>
            <person name="Foster P.G."/>
            <person name="Simillion C."/>
            <person name="Van de Peer Y."/>
            <person name="Miranda-Saavedra D."/>
            <person name="Barton G.J."/>
            <person name="Westrop G.D."/>
            <person name="Mueller S."/>
            <person name="Dessi D."/>
            <person name="Fiori P.L."/>
            <person name="Ren Q."/>
            <person name="Paulsen I."/>
            <person name="Zhang H."/>
            <person name="Bastida-Corcuera F.D."/>
            <person name="Simoes-Barbosa A."/>
            <person name="Brown M.T."/>
            <person name="Hayes R.D."/>
            <person name="Mukherjee M."/>
            <person name="Okumura C.Y."/>
            <person name="Schneider R."/>
            <person name="Smith A.J."/>
            <person name="Vanacova S."/>
            <person name="Villalvazo M."/>
            <person name="Haas B.J."/>
            <person name="Pertea M."/>
            <person name="Feldblyum T.V."/>
            <person name="Utterback T.R."/>
            <person name="Shu C.L."/>
            <person name="Osoegawa K."/>
            <person name="de Jong P.J."/>
            <person name="Hrdy I."/>
            <person name="Horvathova L."/>
            <person name="Zubacova Z."/>
            <person name="Dolezal P."/>
            <person name="Malik S.B."/>
            <person name="Logsdon J.M. Jr."/>
            <person name="Henze K."/>
            <person name="Gupta A."/>
            <person name="Wang C.C."/>
            <person name="Dunne R.L."/>
            <person name="Upcroft J.A."/>
            <person name="Upcroft P."/>
            <person name="White O."/>
            <person name="Salzberg S.L."/>
            <person name="Tang P."/>
            <person name="Chiu C.-H."/>
            <person name="Lee Y.-S."/>
            <person name="Embley T.M."/>
            <person name="Coombs G.H."/>
            <person name="Mottram J.C."/>
            <person name="Tachezy J."/>
            <person name="Fraser-Liggett C.M."/>
            <person name="Johnson P.J."/>
        </authorList>
    </citation>
    <scope>NUCLEOTIDE SEQUENCE [LARGE SCALE GENOMIC DNA]</scope>
    <source>
        <strain evidence="2">G3</strain>
    </source>
</reference>
<dbReference type="OrthoDB" id="10594719at2759"/>
<dbReference type="EMBL" id="DS114150">
    <property type="protein sequence ID" value="EAX89960.1"/>
    <property type="molecule type" value="Genomic_DNA"/>
</dbReference>
<proteinExistence type="predicted"/>
<dbReference type="InterPro" id="IPR026705">
    <property type="entry name" value="Hid-1/Ecm30"/>
</dbReference>
<dbReference type="VEuPathDB" id="TrichDB:TVAG_124400"/>
<dbReference type="VEuPathDB" id="TrichDB:TVAGG3_0597210"/>
<accession>A2FYR4</accession>
<reference evidence="2" key="1">
    <citation type="submission" date="2006-10" db="EMBL/GenBank/DDBJ databases">
        <authorList>
            <person name="Amadeo P."/>
            <person name="Zhao Q."/>
            <person name="Wortman J."/>
            <person name="Fraser-Liggett C."/>
            <person name="Carlton J."/>
        </authorList>
    </citation>
    <scope>NUCLEOTIDE SEQUENCE</scope>
    <source>
        <strain evidence="2">G3</strain>
    </source>
</reference>
<gene>
    <name evidence="2" type="ORF">TVAG_124400</name>
</gene>
<organism evidence="2 3">
    <name type="scientific">Trichomonas vaginalis (strain ATCC PRA-98 / G3)</name>
    <dbReference type="NCBI Taxonomy" id="412133"/>
    <lineage>
        <taxon>Eukaryota</taxon>
        <taxon>Metamonada</taxon>
        <taxon>Parabasalia</taxon>
        <taxon>Trichomonadida</taxon>
        <taxon>Trichomonadidae</taxon>
        <taxon>Trichomonas</taxon>
    </lineage>
</organism>
<dbReference type="GO" id="GO:0016020">
    <property type="term" value="C:membrane"/>
    <property type="evidence" value="ECO:0000318"/>
    <property type="project" value="GO_Central"/>
</dbReference>
<protein>
    <submittedName>
        <fullName evidence="2">Uncharacterized protein</fullName>
    </submittedName>
</protein>
<evidence type="ECO:0000313" key="3">
    <source>
        <dbReference type="Proteomes" id="UP000001542"/>
    </source>
</evidence>
<dbReference type="PANTHER" id="PTHR21575">
    <property type="entry name" value="PROTEIN HID1"/>
    <property type="match status" value="1"/>
</dbReference>
<dbReference type="KEGG" id="tva:4747637"/>